<feature type="region of interest" description="Disordered" evidence="1">
    <location>
        <begin position="1"/>
        <end position="29"/>
    </location>
</feature>
<proteinExistence type="predicted"/>
<gene>
    <name evidence="2" type="ORF">FJT64_001073</name>
</gene>
<sequence length="149" mass="15823">MVFGGGAARRGDKPGAMAAHGADTNHHEEASRMLETALQQMDSIIAGTELELAGMEESVRKEPLALSDPVAQAAERLRQAITLSAKSASTPSETALTEETRHFLSTWLAGNNNNSSGSSNGKKENKQSVIDTRRPPLGPPRLMADLSQS</sequence>
<dbReference type="OrthoDB" id="6516566at2759"/>
<feature type="compositionally biased region" description="Polar residues" evidence="1">
    <location>
        <begin position="85"/>
        <end position="97"/>
    </location>
</feature>
<feature type="compositionally biased region" description="Basic and acidic residues" evidence="1">
    <location>
        <begin position="121"/>
        <end position="134"/>
    </location>
</feature>
<evidence type="ECO:0000313" key="2">
    <source>
        <dbReference type="EMBL" id="KAF0292050.1"/>
    </source>
</evidence>
<accession>A0A6A4VL51</accession>
<comment type="caution">
    <text evidence="2">The sequence shown here is derived from an EMBL/GenBank/DDBJ whole genome shotgun (WGS) entry which is preliminary data.</text>
</comment>
<organism evidence="2 3">
    <name type="scientific">Amphibalanus amphitrite</name>
    <name type="common">Striped barnacle</name>
    <name type="synonym">Balanus amphitrite</name>
    <dbReference type="NCBI Taxonomy" id="1232801"/>
    <lineage>
        <taxon>Eukaryota</taxon>
        <taxon>Metazoa</taxon>
        <taxon>Ecdysozoa</taxon>
        <taxon>Arthropoda</taxon>
        <taxon>Crustacea</taxon>
        <taxon>Multicrustacea</taxon>
        <taxon>Cirripedia</taxon>
        <taxon>Thoracica</taxon>
        <taxon>Thoracicalcarea</taxon>
        <taxon>Balanomorpha</taxon>
        <taxon>Balanoidea</taxon>
        <taxon>Balanidae</taxon>
        <taxon>Amphibalaninae</taxon>
        <taxon>Amphibalanus</taxon>
    </lineage>
</organism>
<feature type="compositionally biased region" description="Low complexity" evidence="1">
    <location>
        <begin position="110"/>
        <end position="120"/>
    </location>
</feature>
<dbReference type="Proteomes" id="UP000440578">
    <property type="component" value="Unassembled WGS sequence"/>
</dbReference>
<name>A0A6A4VL51_AMPAM</name>
<dbReference type="EMBL" id="VIIS01001842">
    <property type="protein sequence ID" value="KAF0292050.1"/>
    <property type="molecule type" value="Genomic_DNA"/>
</dbReference>
<protein>
    <submittedName>
        <fullName evidence="2">Uncharacterized protein</fullName>
    </submittedName>
</protein>
<feature type="region of interest" description="Disordered" evidence="1">
    <location>
        <begin position="85"/>
        <end position="149"/>
    </location>
</feature>
<dbReference type="AlphaFoldDB" id="A0A6A4VL51"/>
<evidence type="ECO:0000313" key="3">
    <source>
        <dbReference type="Proteomes" id="UP000440578"/>
    </source>
</evidence>
<evidence type="ECO:0000256" key="1">
    <source>
        <dbReference type="SAM" id="MobiDB-lite"/>
    </source>
</evidence>
<keyword evidence="3" id="KW-1185">Reference proteome</keyword>
<reference evidence="2 3" key="1">
    <citation type="submission" date="2019-07" db="EMBL/GenBank/DDBJ databases">
        <title>Draft genome assembly of a fouling barnacle, Amphibalanus amphitrite (Darwin, 1854): The first reference genome for Thecostraca.</title>
        <authorList>
            <person name="Kim W."/>
        </authorList>
    </citation>
    <scope>NUCLEOTIDE SEQUENCE [LARGE SCALE GENOMIC DNA]</scope>
    <source>
        <strain evidence="2">SNU_AA5</strain>
        <tissue evidence="2">Soma without cirri and trophi</tissue>
    </source>
</reference>